<keyword evidence="3 4" id="KW-0687">Ribonucleoprotein</keyword>
<dbReference type="GO" id="GO:0019843">
    <property type="term" value="F:rRNA binding"/>
    <property type="evidence" value="ECO:0007669"/>
    <property type="project" value="UniProtKB-UniRule"/>
</dbReference>
<dbReference type="GO" id="GO:0006412">
    <property type="term" value="P:translation"/>
    <property type="evidence" value="ECO:0007669"/>
    <property type="project" value="UniProtKB-UniRule"/>
</dbReference>
<dbReference type="GO" id="GO:0003735">
    <property type="term" value="F:structural constituent of ribosome"/>
    <property type="evidence" value="ECO:0007669"/>
    <property type="project" value="InterPro"/>
</dbReference>
<evidence type="ECO:0000313" key="5">
    <source>
        <dbReference type="EMBL" id="MCA9387317.1"/>
    </source>
</evidence>
<evidence type="ECO:0000256" key="3">
    <source>
        <dbReference type="ARBA" id="ARBA00023274"/>
    </source>
</evidence>
<dbReference type="Proteomes" id="UP000714915">
    <property type="component" value="Unassembled WGS sequence"/>
</dbReference>
<proteinExistence type="inferred from homology"/>
<dbReference type="InterPro" id="IPR012677">
    <property type="entry name" value="Nucleotide-bd_a/b_plait_sf"/>
</dbReference>
<protein>
    <recommendedName>
        <fullName evidence="4">Large ribosomal subunit protein uL23</fullName>
    </recommendedName>
</protein>
<evidence type="ECO:0000313" key="6">
    <source>
        <dbReference type="Proteomes" id="UP000714915"/>
    </source>
</evidence>
<reference evidence="5" key="1">
    <citation type="submission" date="2020-04" db="EMBL/GenBank/DDBJ databases">
        <authorList>
            <person name="Zhang T."/>
        </authorList>
    </citation>
    <scope>NUCLEOTIDE SEQUENCE</scope>
    <source>
        <strain evidence="5">HKST-UBA09</strain>
    </source>
</reference>
<keyword evidence="4" id="KW-0699">rRNA-binding</keyword>
<sequence length="94" mass="10749">MIILKRPIVTEKTTAEYESENKVTFEVALKANKIAAAKALEEVYGVKVEASWVINRLGKKKANRLTRKIERKSSDKKIIKFKLKKGDKIDLFKA</sequence>
<dbReference type="AlphaFoldDB" id="A0A955LAR8"/>
<comment type="caution">
    <text evidence="5">The sequence shown here is derived from an EMBL/GenBank/DDBJ whole genome shotgun (WGS) entry which is preliminary data.</text>
</comment>
<dbReference type="HAMAP" id="MF_01369_B">
    <property type="entry name" value="Ribosomal_uL23_B"/>
    <property type="match status" value="1"/>
</dbReference>
<organism evidence="5 6">
    <name type="scientific">Candidatus Dojkabacteria bacterium</name>
    <dbReference type="NCBI Taxonomy" id="2099670"/>
    <lineage>
        <taxon>Bacteria</taxon>
        <taxon>Candidatus Dojkabacteria</taxon>
    </lineage>
</organism>
<dbReference type="GO" id="GO:0005840">
    <property type="term" value="C:ribosome"/>
    <property type="evidence" value="ECO:0007669"/>
    <property type="project" value="UniProtKB-KW"/>
</dbReference>
<dbReference type="Gene3D" id="3.30.70.330">
    <property type="match status" value="1"/>
</dbReference>
<reference evidence="5" key="2">
    <citation type="journal article" date="2021" name="Microbiome">
        <title>Successional dynamics and alternative stable states in a saline activated sludge microbial community over 9 years.</title>
        <authorList>
            <person name="Wang Y."/>
            <person name="Ye J."/>
            <person name="Ju F."/>
            <person name="Liu L."/>
            <person name="Boyd J.A."/>
            <person name="Deng Y."/>
            <person name="Parks D.H."/>
            <person name="Jiang X."/>
            <person name="Yin X."/>
            <person name="Woodcroft B.J."/>
            <person name="Tyson G.W."/>
            <person name="Hugenholtz P."/>
            <person name="Polz M.F."/>
            <person name="Zhang T."/>
        </authorList>
    </citation>
    <scope>NUCLEOTIDE SEQUENCE</scope>
    <source>
        <strain evidence="5">HKST-UBA09</strain>
    </source>
</reference>
<comment type="similarity">
    <text evidence="1 4">Belongs to the universal ribosomal protein uL23 family.</text>
</comment>
<dbReference type="EMBL" id="JAGQLF010000087">
    <property type="protein sequence ID" value="MCA9387317.1"/>
    <property type="molecule type" value="Genomic_DNA"/>
</dbReference>
<comment type="function">
    <text evidence="4">One of the early assembly proteins it binds 23S rRNA. One of the proteins that surrounds the polypeptide exit tunnel on the outside of the ribosome. Forms the main docking site for trigger factor binding to the ribosome.</text>
</comment>
<name>A0A955LAR8_9BACT</name>
<evidence type="ECO:0000256" key="4">
    <source>
        <dbReference type="HAMAP-Rule" id="MF_01369"/>
    </source>
</evidence>
<dbReference type="SUPFAM" id="SSF54189">
    <property type="entry name" value="Ribosomal proteins S24e, L23 and L15e"/>
    <property type="match status" value="1"/>
</dbReference>
<gene>
    <name evidence="4 5" type="primary">rplW</name>
    <name evidence="5" type="ORF">KC669_04755</name>
</gene>
<keyword evidence="4" id="KW-0694">RNA-binding</keyword>
<dbReference type="GO" id="GO:1990904">
    <property type="term" value="C:ribonucleoprotein complex"/>
    <property type="evidence" value="ECO:0007669"/>
    <property type="project" value="UniProtKB-KW"/>
</dbReference>
<dbReference type="InterPro" id="IPR013025">
    <property type="entry name" value="Ribosomal_uL23-like"/>
</dbReference>
<comment type="subunit">
    <text evidence="4">Part of the 50S ribosomal subunit. Contacts protein L29, and trigger factor when it is bound to the ribosome.</text>
</comment>
<accession>A0A955LAR8</accession>
<dbReference type="Pfam" id="PF00276">
    <property type="entry name" value="Ribosomal_L23"/>
    <property type="match status" value="1"/>
</dbReference>
<keyword evidence="2 4" id="KW-0689">Ribosomal protein</keyword>
<dbReference type="InterPro" id="IPR012678">
    <property type="entry name" value="Ribosomal_uL23/eL15/eS24_sf"/>
</dbReference>
<evidence type="ECO:0000256" key="1">
    <source>
        <dbReference type="ARBA" id="ARBA00006700"/>
    </source>
</evidence>
<evidence type="ECO:0000256" key="2">
    <source>
        <dbReference type="ARBA" id="ARBA00022980"/>
    </source>
</evidence>